<dbReference type="GO" id="GO:0052908">
    <property type="term" value="F:16S rRNA (adenine(1518)-N(6)/adenine(1519)-N(6))-dimethyltransferase activity"/>
    <property type="evidence" value="ECO:0007669"/>
    <property type="project" value="UniProtKB-EC"/>
</dbReference>
<evidence type="ECO:0000313" key="10">
    <source>
        <dbReference type="EMBL" id="ACZ08902.1"/>
    </source>
</evidence>
<dbReference type="GO" id="GO:0003723">
    <property type="term" value="F:RNA binding"/>
    <property type="evidence" value="ECO:0007669"/>
    <property type="project" value="UniProtKB-UniRule"/>
</dbReference>
<evidence type="ECO:0000256" key="8">
    <source>
        <dbReference type="PROSITE-ProRule" id="PRU01026"/>
    </source>
</evidence>
<dbReference type="SUPFAM" id="SSF53335">
    <property type="entry name" value="S-adenosyl-L-methionine-dependent methyltransferases"/>
    <property type="match status" value="1"/>
</dbReference>
<dbReference type="InterPro" id="IPR020596">
    <property type="entry name" value="rRNA_Ade_Mease_Trfase_CS"/>
</dbReference>
<evidence type="ECO:0000256" key="2">
    <source>
        <dbReference type="ARBA" id="ARBA00022552"/>
    </source>
</evidence>
<dbReference type="KEGG" id="str:Sterm_2047"/>
<keyword evidence="1 7" id="KW-0963">Cytoplasm</keyword>
<evidence type="ECO:0000259" key="9">
    <source>
        <dbReference type="SMART" id="SM00650"/>
    </source>
</evidence>
<comment type="catalytic activity">
    <reaction evidence="7">
        <text>adenosine(1518)/adenosine(1519) in 16S rRNA + 4 S-adenosyl-L-methionine = N(6)-dimethyladenosine(1518)/N(6)-dimethyladenosine(1519) in 16S rRNA + 4 S-adenosyl-L-homocysteine + 4 H(+)</text>
        <dbReference type="Rhea" id="RHEA:19609"/>
        <dbReference type="Rhea" id="RHEA-COMP:10232"/>
        <dbReference type="Rhea" id="RHEA-COMP:10233"/>
        <dbReference type="ChEBI" id="CHEBI:15378"/>
        <dbReference type="ChEBI" id="CHEBI:57856"/>
        <dbReference type="ChEBI" id="CHEBI:59789"/>
        <dbReference type="ChEBI" id="CHEBI:74411"/>
        <dbReference type="ChEBI" id="CHEBI:74493"/>
        <dbReference type="EC" id="2.1.1.182"/>
    </reaction>
</comment>
<dbReference type="SMART" id="SM00650">
    <property type="entry name" value="rADc"/>
    <property type="match status" value="1"/>
</dbReference>
<dbReference type="PROSITE" id="PS01131">
    <property type="entry name" value="RRNA_A_DIMETH"/>
    <property type="match status" value="1"/>
</dbReference>
<protein>
    <recommendedName>
        <fullName evidence="7">Ribosomal RNA small subunit methyltransferase A</fullName>
        <ecNumber evidence="7">2.1.1.182</ecNumber>
    </recommendedName>
    <alternativeName>
        <fullName evidence="7">16S rRNA (adenine(1518)-N(6)/adenine(1519)-N(6))-dimethyltransferase</fullName>
    </alternativeName>
    <alternativeName>
        <fullName evidence="7">16S rRNA dimethyladenosine transferase</fullName>
    </alternativeName>
    <alternativeName>
        <fullName evidence="7">16S rRNA dimethylase</fullName>
    </alternativeName>
    <alternativeName>
        <fullName evidence="7">S-adenosylmethionine-6-N', N'-adenosyl(rRNA) dimethyltransferase</fullName>
    </alternativeName>
</protein>
<keyword evidence="4 7" id="KW-0808">Transferase</keyword>
<evidence type="ECO:0000256" key="7">
    <source>
        <dbReference type="HAMAP-Rule" id="MF_00607"/>
    </source>
</evidence>
<dbReference type="HOGENOM" id="CLU_041220_0_1_0"/>
<dbReference type="GO" id="GO:0005829">
    <property type="term" value="C:cytosol"/>
    <property type="evidence" value="ECO:0007669"/>
    <property type="project" value="TreeGrafter"/>
</dbReference>
<feature type="binding site" evidence="7 8">
    <location>
        <position position="94"/>
    </location>
    <ligand>
        <name>S-adenosyl-L-methionine</name>
        <dbReference type="ChEBI" id="CHEBI:59789"/>
    </ligand>
</feature>
<sequence>MKILNNTGEKNYRTKKKYGQNFLENKVILEEIFSYADINKTDTVIEIGPGLGFLTESLAEKAGQVYAFEIDDDLVKILSEKFSKVENLKIIHTDFMDYDLSEIVEKEKNIKVVANIPYYITSPIVGKLIKYRDSIDEIYIMVQKEVAERISAVSPSSDISLLTHAVQFFGNAEYLFTVKKELFNPVPKVDSAFLGIKLYKDREYEKQIDEAEYFKYLKAAFSNKRKSLGNNMKNLGYDKQQTGSALEKTGKKPLARAEEFSVQEFIDFINALKDEK</sequence>
<gene>
    <name evidence="7" type="primary">rsmA</name>
    <name evidence="7" type="synonym">ksgA</name>
    <name evidence="10" type="ordered locus">Sterm_2047</name>
</gene>
<reference evidence="11" key="1">
    <citation type="submission" date="2009-09" db="EMBL/GenBank/DDBJ databases">
        <title>The complete chromosome of Sebaldella termitidis ATCC 33386.</title>
        <authorList>
            <consortium name="US DOE Joint Genome Institute (JGI-PGF)"/>
            <person name="Lucas S."/>
            <person name="Copeland A."/>
            <person name="Lapidus A."/>
            <person name="Glavina del Rio T."/>
            <person name="Dalin E."/>
            <person name="Tice H."/>
            <person name="Bruce D."/>
            <person name="Goodwin L."/>
            <person name="Pitluck S."/>
            <person name="Kyrpides N."/>
            <person name="Mavromatis K."/>
            <person name="Ivanova N."/>
            <person name="Mikhailova N."/>
            <person name="Sims D."/>
            <person name="Meincke L."/>
            <person name="Brettin T."/>
            <person name="Detter J.C."/>
            <person name="Han C."/>
            <person name="Larimer F."/>
            <person name="Land M."/>
            <person name="Hauser L."/>
            <person name="Markowitz V."/>
            <person name="Cheng J.F."/>
            <person name="Hugenholtz P."/>
            <person name="Woyke T."/>
            <person name="Wu D."/>
            <person name="Eisen J.A."/>
        </authorList>
    </citation>
    <scope>NUCLEOTIDE SEQUENCE [LARGE SCALE GENOMIC DNA]</scope>
    <source>
        <strain evidence="11">ATCC 33386 / NCTC 11300</strain>
    </source>
</reference>
<comment type="similarity">
    <text evidence="7">Belongs to the class I-like SAM-binding methyltransferase superfamily. rRNA adenine N(6)-methyltransferase family. RsmA subfamily.</text>
</comment>
<feature type="binding site" evidence="7 8">
    <location>
        <position position="21"/>
    </location>
    <ligand>
        <name>S-adenosyl-L-methionine</name>
        <dbReference type="ChEBI" id="CHEBI:59789"/>
    </ligand>
</feature>
<evidence type="ECO:0000256" key="6">
    <source>
        <dbReference type="ARBA" id="ARBA00022884"/>
    </source>
</evidence>
<dbReference type="InterPro" id="IPR001737">
    <property type="entry name" value="KsgA/Erm"/>
</dbReference>
<dbReference type="PANTHER" id="PTHR11727">
    <property type="entry name" value="DIMETHYLADENOSINE TRANSFERASE"/>
    <property type="match status" value="1"/>
</dbReference>
<proteinExistence type="inferred from homology"/>
<evidence type="ECO:0000256" key="1">
    <source>
        <dbReference type="ARBA" id="ARBA00022490"/>
    </source>
</evidence>
<dbReference type="CDD" id="cd02440">
    <property type="entry name" value="AdoMet_MTases"/>
    <property type="match status" value="1"/>
</dbReference>
<dbReference type="EMBL" id="CP001739">
    <property type="protein sequence ID" value="ACZ08902.1"/>
    <property type="molecule type" value="Genomic_DNA"/>
</dbReference>
<reference evidence="10 11" key="2">
    <citation type="journal article" date="2010" name="Stand. Genomic Sci.">
        <title>Complete genome sequence of Sebaldella termitidis type strain (NCTC 11300).</title>
        <authorList>
            <person name="Harmon-Smith M."/>
            <person name="Celia L."/>
            <person name="Chertkov O."/>
            <person name="Lapidus A."/>
            <person name="Copeland A."/>
            <person name="Glavina Del Rio T."/>
            <person name="Nolan M."/>
            <person name="Lucas S."/>
            <person name="Tice H."/>
            <person name="Cheng J.F."/>
            <person name="Han C."/>
            <person name="Detter J.C."/>
            <person name="Bruce D."/>
            <person name="Goodwin L."/>
            <person name="Pitluck S."/>
            <person name="Pati A."/>
            <person name="Liolios K."/>
            <person name="Ivanova N."/>
            <person name="Mavromatis K."/>
            <person name="Mikhailova N."/>
            <person name="Chen A."/>
            <person name="Palaniappan K."/>
            <person name="Land M."/>
            <person name="Hauser L."/>
            <person name="Chang Y.J."/>
            <person name="Jeffries C.D."/>
            <person name="Brettin T."/>
            <person name="Goker M."/>
            <person name="Beck B."/>
            <person name="Bristow J."/>
            <person name="Eisen J.A."/>
            <person name="Markowitz V."/>
            <person name="Hugenholtz P."/>
            <person name="Kyrpides N.C."/>
            <person name="Klenk H.P."/>
            <person name="Chen F."/>
        </authorList>
    </citation>
    <scope>NUCLEOTIDE SEQUENCE [LARGE SCALE GENOMIC DNA]</scope>
    <source>
        <strain evidence="11">ATCC 33386 / NCTC 11300</strain>
    </source>
</reference>
<keyword evidence="5 7" id="KW-0949">S-adenosyl-L-methionine</keyword>
<evidence type="ECO:0000256" key="4">
    <source>
        <dbReference type="ARBA" id="ARBA00022679"/>
    </source>
</evidence>
<dbReference type="PANTHER" id="PTHR11727:SF7">
    <property type="entry name" value="DIMETHYLADENOSINE TRANSFERASE-RELATED"/>
    <property type="match status" value="1"/>
</dbReference>
<keyword evidence="2 7" id="KW-0698">rRNA processing</keyword>
<dbReference type="Proteomes" id="UP000000845">
    <property type="component" value="Chromosome"/>
</dbReference>
<dbReference type="HAMAP" id="MF_00607">
    <property type="entry name" value="16SrRNA_methyltr_A"/>
    <property type="match status" value="1"/>
</dbReference>
<dbReference type="Gene3D" id="1.10.8.100">
    <property type="entry name" value="Ribosomal RNA adenine dimethylase-like, domain 2"/>
    <property type="match status" value="1"/>
</dbReference>
<comment type="subcellular location">
    <subcellularLocation>
        <location evidence="7">Cytoplasm</location>
    </subcellularLocation>
</comment>
<dbReference type="Pfam" id="PF00398">
    <property type="entry name" value="RrnaAD"/>
    <property type="match status" value="1"/>
</dbReference>
<dbReference type="RefSeq" id="WP_012861496.1">
    <property type="nucleotide sequence ID" value="NC_013517.1"/>
</dbReference>
<organism evidence="10 11">
    <name type="scientific">Sebaldella termitidis (strain ATCC 33386 / NCTC 11300)</name>
    <dbReference type="NCBI Taxonomy" id="526218"/>
    <lineage>
        <taxon>Bacteria</taxon>
        <taxon>Fusobacteriati</taxon>
        <taxon>Fusobacteriota</taxon>
        <taxon>Fusobacteriia</taxon>
        <taxon>Fusobacteriales</taxon>
        <taxon>Leptotrichiaceae</taxon>
        <taxon>Sebaldella</taxon>
    </lineage>
</organism>
<comment type="function">
    <text evidence="7">Specifically dimethylates two adjacent adenosines (A1518 and A1519) in the loop of a conserved hairpin near the 3'-end of 16S rRNA in the 30S particle. May play a critical role in biogenesis of 30S subunits.</text>
</comment>
<keyword evidence="6 7" id="KW-0694">RNA-binding</keyword>
<name>D1AJL4_SEBTE</name>
<evidence type="ECO:0000313" key="11">
    <source>
        <dbReference type="Proteomes" id="UP000000845"/>
    </source>
</evidence>
<keyword evidence="3 7" id="KW-0489">Methyltransferase</keyword>
<evidence type="ECO:0000256" key="3">
    <source>
        <dbReference type="ARBA" id="ARBA00022603"/>
    </source>
</evidence>
<feature type="domain" description="Ribosomal RNA adenine methylase transferase N-terminal" evidence="9">
    <location>
        <begin position="28"/>
        <end position="200"/>
    </location>
</feature>
<dbReference type="InterPro" id="IPR011530">
    <property type="entry name" value="rRNA_adenine_dimethylase"/>
</dbReference>
<feature type="binding site" evidence="7 8">
    <location>
        <position position="115"/>
    </location>
    <ligand>
        <name>S-adenosyl-L-methionine</name>
        <dbReference type="ChEBI" id="CHEBI:59789"/>
    </ligand>
</feature>
<feature type="binding site" evidence="7 8">
    <location>
        <position position="23"/>
    </location>
    <ligand>
        <name>S-adenosyl-L-methionine</name>
        <dbReference type="ChEBI" id="CHEBI:59789"/>
    </ligand>
</feature>
<dbReference type="AlphaFoldDB" id="D1AJL4"/>
<evidence type="ECO:0000256" key="5">
    <source>
        <dbReference type="ARBA" id="ARBA00022691"/>
    </source>
</evidence>
<dbReference type="InterPro" id="IPR020598">
    <property type="entry name" value="rRNA_Ade_methylase_Trfase_N"/>
</dbReference>
<dbReference type="Gene3D" id="3.40.50.150">
    <property type="entry name" value="Vaccinia Virus protein VP39"/>
    <property type="match status" value="1"/>
</dbReference>
<dbReference type="NCBIfam" id="TIGR00755">
    <property type="entry name" value="ksgA"/>
    <property type="match status" value="1"/>
</dbReference>
<keyword evidence="11" id="KW-1185">Reference proteome</keyword>
<dbReference type="PROSITE" id="PS51689">
    <property type="entry name" value="SAM_RNA_A_N6_MT"/>
    <property type="match status" value="1"/>
</dbReference>
<accession>D1AJL4</accession>
<feature type="binding site" evidence="7 8">
    <location>
        <position position="69"/>
    </location>
    <ligand>
        <name>S-adenosyl-L-methionine</name>
        <dbReference type="ChEBI" id="CHEBI:59789"/>
    </ligand>
</feature>
<dbReference type="eggNOG" id="COG0030">
    <property type="taxonomic scope" value="Bacteria"/>
</dbReference>
<dbReference type="EC" id="2.1.1.182" evidence="7"/>
<feature type="binding site" evidence="7 8">
    <location>
        <position position="48"/>
    </location>
    <ligand>
        <name>S-adenosyl-L-methionine</name>
        <dbReference type="ChEBI" id="CHEBI:59789"/>
    </ligand>
</feature>
<dbReference type="InterPro" id="IPR023165">
    <property type="entry name" value="rRNA_Ade_diMease-like_C"/>
</dbReference>
<dbReference type="InterPro" id="IPR029063">
    <property type="entry name" value="SAM-dependent_MTases_sf"/>
</dbReference>
<dbReference type="STRING" id="526218.Sterm_2047"/>